<gene>
    <name evidence="1" type="ORF">RPERSI_LOCUS13337</name>
</gene>
<protein>
    <submittedName>
        <fullName evidence="1">29893_t:CDS:1</fullName>
    </submittedName>
</protein>
<name>A0ACA9Q9A7_9GLOM</name>
<dbReference type="EMBL" id="CAJVQC010029556">
    <property type="protein sequence ID" value="CAG8742923.1"/>
    <property type="molecule type" value="Genomic_DNA"/>
</dbReference>
<feature type="non-terminal residue" evidence="1">
    <location>
        <position position="1"/>
    </location>
</feature>
<keyword evidence="2" id="KW-1185">Reference proteome</keyword>
<organism evidence="1 2">
    <name type="scientific">Racocetra persica</name>
    <dbReference type="NCBI Taxonomy" id="160502"/>
    <lineage>
        <taxon>Eukaryota</taxon>
        <taxon>Fungi</taxon>
        <taxon>Fungi incertae sedis</taxon>
        <taxon>Mucoromycota</taxon>
        <taxon>Glomeromycotina</taxon>
        <taxon>Glomeromycetes</taxon>
        <taxon>Diversisporales</taxon>
        <taxon>Gigasporaceae</taxon>
        <taxon>Racocetra</taxon>
    </lineage>
</organism>
<dbReference type="Proteomes" id="UP000789920">
    <property type="component" value="Unassembled WGS sequence"/>
</dbReference>
<evidence type="ECO:0000313" key="1">
    <source>
        <dbReference type="EMBL" id="CAG8742923.1"/>
    </source>
</evidence>
<proteinExistence type="predicted"/>
<sequence length="42" mass="4858">SLDHEDLIAVRKKQQSNMDEETKKELGKTATKAILKEFVKKK</sequence>
<accession>A0ACA9Q9A7</accession>
<evidence type="ECO:0000313" key="2">
    <source>
        <dbReference type="Proteomes" id="UP000789920"/>
    </source>
</evidence>
<reference evidence="1" key="1">
    <citation type="submission" date="2021-06" db="EMBL/GenBank/DDBJ databases">
        <authorList>
            <person name="Kallberg Y."/>
            <person name="Tangrot J."/>
            <person name="Rosling A."/>
        </authorList>
    </citation>
    <scope>NUCLEOTIDE SEQUENCE</scope>
    <source>
        <strain evidence="1">MA461A</strain>
    </source>
</reference>
<comment type="caution">
    <text evidence="1">The sequence shown here is derived from an EMBL/GenBank/DDBJ whole genome shotgun (WGS) entry which is preliminary data.</text>
</comment>